<dbReference type="InParanoid" id="A0A2P5C9R2"/>
<accession>A0A2P5C9R2</accession>
<dbReference type="EMBL" id="JXTC01000394">
    <property type="protein sequence ID" value="PON57724.1"/>
    <property type="molecule type" value="Genomic_DNA"/>
</dbReference>
<dbReference type="OrthoDB" id="1192122at2759"/>
<evidence type="ECO:0000313" key="2">
    <source>
        <dbReference type="Proteomes" id="UP000237000"/>
    </source>
</evidence>
<feature type="non-terminal residue" evidence="1">
    <location>
        <position position="185"/>
    </location>
</feature>
<dbReference type="PANTHER" id="PTHR47592:SF27">
    <property type="entry name" value="OS08G0421700 PROTEIN"/>
    <property type="match status" value="1"/>
</dbReference>
<gene>
    <name evidence="1" type="ORF">TorRG33x02_293120</name>
</gene>
<protein>
    <submittedName>
        <fullName evidence="1">Uncharacterized protein</fullName>
    </submittedName>
</protein>
<reference evidence="2" key="1">
    <citation type="submission" date="2016-06" db="EMBL/GenBank/DDBJ databases">
        <title>Parallel loss of symbiosis genes in relatives of nitrogen-fixing non-legume Parasponia.</title>
        <authorList>
            <person name="Van Velzen R."/>
            <person name="Holmer R."/>
            <person name="Bu F."/>
            <person name="Rutten L."/>
            <person name="Van Zeijl A."/>
            <person name="Liu W."/>
            <person name="Santuari L."/>
            <person name="Cao Q."/>
            <person name="Sharma T."/>
            <person name="Shen D."/>
            <person name="Roswanjaya Y."/>
            <person name="Wardhani T."/>
            <person name="Kalhor M.S."/>
            <person name="Jansen J."/>
            <person name="Van den Hoogen J."/>
            <person name="Gungor B."/>
            <person name="Hartog M."/>
            <person name="Hontelez J."/>
            <person name="Verver J."/>
            <person name="Yang W.-C."/>
            <person name="Schijlen E."/>
            <person name="Repin R."/>
            <person name="Schilthuizen M."/>
            <person name="Schranz E."/>
            <person name="Heidstra R."/>
            <person name="Miyata K."/>
            <person name="Fedorova E."/>
            <person name="Kohlen W."/>
            <person name="Bisseling T."/>
            <person name="Smit S."/>
            <person name="Geurts R."/>
        </authorList>
    </citation>
    <scope>NUCLEOTIDE SEQUENCE [LARGE SCALE GENOMIC DNA]</scope>
    <source>
        <strain evidence="2">cv. RG33-2</strain>
    </source>
</reference>
<proteinExistence type="predicted"/>
<keyword evidence="2" id="KW-1185">Reference proteome</keyword>
<comment type="caution">
    <text evidence="1">The sequence shown here is derived from an EMBL/GenBank/DDBJ whole genome shotgun (WGS) entry which is preliminary data.</text>
</comment>
<evidence type="ECO:0000313" key="1">
    <source>
        <dbReference type="EMBL" id="PON57724.1"/>
    </source>
</evidence>
<dbReference type="Pfam" id="PF14223">
    <property type="entry name" value="Retrotran_gag_2"/>
    <property type="match status" value="1"/>
</dbReference>
<dbReference type="AlphaFoldDB" id="A0A2P5C9R2"/>
<sequence>MANNNTDVVNAENMASSQQPAVASAVAVPVPAVARVPNPLVTPMVPTAHHGEKPEKFNGLNFKMWQQKMLFYLTTLNLARFLTEEAPKVREDEQDFQVLAAVDAWKQSDYLCRNYVMNGLTDSLYSVYRNKKTAKELWESLDHKYTTEDAGSKKFVVGRFLDYKMVDSKTVISQVQEFQLILHEI</sequence>
<organism evidence="1 2">
    <name type="scientific">Trema orientale</name>
    <name type="common">Charcoal tree</name>
    <name type="synonym">Celtis orientalis</name>
    <dbReference type="NCBI Taxonomy" id="63057"/>
    <lineage>
        <taxon>Eukaryota</taxon>
        <taxon>Viridiplantae</taxon>
        <taxon>Streptophyta</taxon>
        <taxon>Embryophyta</taxon>
        <taxon>Tracheophyta</taxon>
        <taxon>Spermatophyta</taxon>
        <taxon>Magnoliopsida</taxon>
        <taxon>eudicotyledons</taxon>
        <taxon>Gunneridae</taxon>
        <taxon>Pentapetalae</taxon>
        <taxon>rosids</taxon>
        <taxon>fabids</taxon>
        <taxon>Rosales</taxon>
        <taxon>Cannabaceae</taxon>
        <taxon>Trema</taxon>
    </lineage>
</organism>
<dbReference type="Proteomes" id="UP000237000">
    <property type="component" value="Unassembled WGS sequence"/>
</dbReference>
<name>A0A2P5C9R2_TREOI</name>
<dbReference type="PANTHER" id="PTHR47592">
    <property type="entry name" value="PBF68 PROTEIN"/>
    <property type="match status" value="1"/>
</dbReference>